<name>A0AAD6M1E4_9ROSI</name>
<keyword evidence="1" id="KW-0472">Membrane</keyword>
<comment type="caution">
    <text evidence="2">The sequence shown here is derived from an EMBL/GenBank/DDBJ whole genome shotgun (WGS) entry which is preliminary data.</text>
</comment>
<organism evidence="2 3">
    <name type="scientific">Populus alba x Populus x berolinensis</name>
    <dbReference type="NCBI Taxonomy" id="444605"/>
    <lineage>
        <taxon>Eukaryota</taxon>
        <taxon>Viridiplantae</taxon>
        <taxon>Streptophyta</taxon>
        <taxon>Embryophyta</taxon>
        <taxon>Tracheophyta</taxon>
        <taxon>Spermatophyta</taxon>
        <taxon>Magnoliopsida</taxon>
        <taxon>eudicotyledons</taxon>
        <taxon>Gunneridae</taxon>
        <taxon>Pentapetalae</taxon>
        <taxon>rosids</taxon>
        <taxon>fabids</taxon>
        <taxon>Malpighiales</taxon>
        <taxon>Salicaceae</taxon>
        <taxon>Saliceae</taxon>
        <taxon>Populus</taxon>
    </lineage>
</organism>
<accession>A0AAD6M1E4</accession>
<gene>
    <name evidence="2" type="ORF">NC653_029007</name>
</gene>
<keyword evidence="1" id="KW-0812">Transmembrane</keyword>
<keyword evidence="1" id="KW-1133">Transmembrane helix</keyword>
<keyword evidence="3" id="KW-1185">Reference proteome</keyword>
<evidence type="ECO:0000313" key="2">
    <source>
        <dbReference type="EMBL" id="KAJ6976992.1"/>
    </source>
</evidence>
<dbReference type="Proteomes" id="UP001164929">
    <property type="component" value="Chromosome 12"/>
</dbReference>
<evidence type="ECO:0000256" key="1">
    <source>
        <dbReference type="SAM" id="Phobius"/>
    </source>
</evidence>
<dbReference type="EMBL" id="JAQIZT010000012">
    <property type="protein sequence ID" value="KAJ6976992.1"/>
    <property type="molecule type" value="Genomic_DNA"/>
</dbReference>
<evidence type="ECO:0000313" key="3">
    <source>
        <dbReference type="Proteomes" id="UP001164929"/>
    </source>
</evidence>
<sequence>MSFHIMRKVFSLFSLLADFDVLFGIGLGVGYRIGYGFGYGVERGVAHDEKWRYSNASKHFHGPINLPTRLNVLENFKSNTMLN</sequence>
<protein>
    <recommendedName>
        <fullName evidence="4">Glycine-rich protein</fullName>
    </recommendedName>
</protein>
<feature type="transmembrane region" description="Helical" evidence="1">
    <location>
        <begin position="12"/>
        <end position="33"/>
    </location>
</feature>
<evidence type="ECO:0008006" key="4">
    <source>
        <dbReference type="Google" id="ProtNLM"/>
    </source>
</evidence>
<reference evidence="2" key="1">
    <citation type="journal article" date="2023" name="Mol. Ecol. Resour.">
        <title>Chromosome-level genome assembly of a triploid poplar Populus alba 'Berolinensis'.</title>
        <authorList>
            <person name="Chen S."/>
            <person name="Yu Y."/>
            <person name="Wang X."/>
            <person name="Wang S."/>
            <person name="Zhang T."/>
            <person name="Zhou Y."/>
            <person name="He R."/>
            <person name="Meng N."/>
            <person name="Wang Y."/>
            <person name="Liu W."/>
            <person name="Liu Z."/>
            <person name="Liu J."/>
            <person name="Guo Q."/>
            <person name="Huang H."/>
            <person name="Sederoff R.R."/>
            <person name="Wang G."/>
            <person name="Qu G."/>
            <person name="Chen S."/>
        </authorList>
    </citation>
    <scope>NUCLEOTIDE SEQUENCE</scope>
    <source>
        <strain evidence="2">SC-2020</strain>
    </source>
</reference>
<proteinExistence type="predicted"/>
<dbReference type="AlphaFoldDB" id="A0AAD6M1E4"/>